<keyword evidence="1" id="KW-1133">Transmembrane helix</keyword>
<dbReference type="eggNOG" id="ENOG5030AYI">
    <property type="taxonomic scope" value="Bacteria"/>
</dbReference>
<keyword evidence="3" id="KW-1185">Reference proteome</keyword>
<dbReference type="RefSeq" id="WP_009560406.1">
    <property type="nucleotide sequence ID" value="NZ_AYZN01000001.1"/>
</dbReference>
<dbReference type="PATRIC" id="fig|1423790.3.peg.442"/>
<dbReference type="OrthoDB" id="2327971at2"/>
<dbReference type="AlphaFoldDB" id="I7JYU7"/>
<evidence type="ECO:0000313" key="2">
    <source>
        <dbReference type="EMBL" id="CCI85845.1"/>
    </source>
</evidence>
<sequence>MMVDNLFLKFLWVVIYSFTAYYTFTGQMMLAMYWMAGGMFLQSVIDLVVSLISSGSKKSMENRM</sequence>
<dbReference type="Proteomes" id="UP000009311">
    <property type="component" value="Unassembled WGS sequence"/>
</dbReference>
<gene>
    <name evidence="2" type="ORF">BN53_07105</name>
</gene>
<feature type="transmembrane region" description="Helical" evidence="1">
    <location>
        <begin position="30"/>
        <end position="54"/>
    </location>
</feature>
<name>I7JYU7_9LACO</name>
<protein>
    <submittedName>
        <fullName evidence="2">Uncharacterized protein</fullName>
    </submittedName>
</protein>
<feature type="transmembrane region" description="Helical" evidence="1">
    <location>
        <begin position="7"/>
        <end position="24"/>
    </location>
</feature>
<comment type="caution">
    <text evidence="2">The sequence shown here is derived from an EMBL/GenBank/DDBJ whole genome shotgun (WGS) entry which is preliminary data.</text>
</comment>
<evidence type="ECO:0000313" key="3">
    <source>
        <dbReference type="Proteomes" id="UP000009311"/>
    </source>
</evidence>
<proteinExistence type="predicted"/>
<reference evidence="2 3" key="1">
    <citation type="submission" date="2012-06" db="EMBL/GenBank/DDBJ databases">
        <title>Draft Genome Sequence of Lactobacillus pasteurii CRBIP 24.76T.</title>
        <authorList>
            <person name="Cousin S."/>
            <person name="Bouchier C."/>
            <person name="Loux V."/>
            <person name="Ma L."/>
            <person name="Creno S."/>
            <person name="Bizet C."/>
            <person name="Clermont D."/>
        </authorList>
    </citation>
    <scope>NUCLEOTIDE SEQUENCE [LARGE SCALE GENOMIC DNA]</scope>
    <source>
        <strain evidence="3">CRBIP 24.76T</strain>
    </source>
</reference>
<keyword evidence="1" id="KW-0472">Membrane</keyword>
<accession>I7JYU7</accession>
<dbReference type="EMBL" id="CAKD01000024">
    <property type="protein sequence ID" value="CCI85845.1"/>
    <property type="molecule type" value="Genomic_DNA"/>
</dbReference>
<evidence type="ECO:0000256" key="1">
    <source>
        <dbReference type="SAM" id="Phobius"/>
    </source>
</evidence>
<organism evidence="2 3">
    <name type="scientific">Lactobacillus pasteurii DSM 23907 = CRBIP 24.76</name>
    <dbReference type="NCBI Taxonomy" id="1423790"/>
    <lineage>
        <taxon>Bacteria</taxon>
        <taxon>Bacillati</taxon>
        <taxon>Bacillota</taxon>
        <taxon>Bacilli</taxon>
        <taxon>Lactobacillales</taxon>
        <taxon>Lactobacillaceae</taxon>
        <taxon>Lactobacillus</taxon>
    </lineage>
</organism>
<keyword evidence="1" id="KW-0812">Transmembrane</keyword>